<dbReference type="InterPro" id="IPR036691">
    <property type="entry name" value="Endo/exonu/phosph_ase_sf"/>
</dbReference>
<dbReference type="EC" id="3.1.13.4" evidence="6"/>
<dbReference type="PANTHER" id="PTHR12121:SF100">
    <property type="entry name" value="POLY(A)-SPECIFIC RIBONUCLEASE"/>
    <property type="match status" value="1"/>
</dbReference>
<evidence type="ECO:0000313" key="20">
    <source>
        <dbReference type="Proteomes" id="UP000887569"/>
    </source>
</evidence>
<dbReference type="SUPFAM" id="SSF56219">
    <property type="entry name" value="DNase I-like"/>
    <property type="match status" value="1"/>
</dbReference>
<dbReference type="Gene3D" id="3.60.10.10">
    <property type="entry name" value="Endonuclease/exonuclease/phosphatase"/>
    <property type="match status" value="1"/>
</dbReference>
<dbReference type="InterPro" id="IPR050410">
    <property type="entry name" value="CCR4/nocturin_mRNA_transcr"/>
</dbReference>
<keyword evidence="9" id="KW-0540">Nuclease</keyword>
<keyword evidence="13" id="KW-0269">Exonuclease</keyword>
<comment type="catalytic activity">
    <reaction evidence="1">
        <text>Exonucleolytic cleavage of poly(A) to 5'-AMP.</text>
        <dbReference type="EC" id="3.1.13.4"/>
    </reaction>
</comment>
<evidence type="ECO:0000256" key="9">
    <source>
        <dbReference type="ARBA" id="ARBA00022722"/>
    </source>
</evidence>
<dbReference type="Pfam" id="PF03372">
    <property type="entry name" value="Exo_endo_phos"/>
    <property type="match status" value="1"/>
</dbReference>
<dbReference type="GO" id="GO:0046872">
    <property type="term" value="F:metal ion binding"/>
    <property type="evidence" value="ECO:0007669"/>
    <property type="project" value="UniProtKB-KW"/>
</dbReference>
<evidence type="ECO:0000256" key="7">
    <source>
        <dbReference type="ARBA" id="ARBA00022490"/>
    </source>
</evidence>
<comment type="similarity">
    <text evidence="5">Belongs to the CCR4/nocturin family.</text>
</comment>
<keyword evidence="15" id="KW-0805">Transcription regulation</keyword>
<dbReference type="Proteomes" id="UP000887569">
    <property type="component" value="Unplaced"/>
</dbReference>
<feature type="domain" description="Endonuclease/exonuclease/phosphatase" evidence="19">
    <location>
        <begin position="399"/>
        <end position="730"/>
    </location>
</feature>
<evidence type="ECO:0000256" key="16">
    <source>
        <dbReference type="ARBA" id="ARBA00023163"/>
    </source>
</evidence>
<reference evidence="21" key="1">
    <citation type="submission" date="2022-11" db="UniProtKB">
        <authorList>
            <consortium name="WormBaseParasite"/>
        </authorList>
    </citation>
    <scope>IDENTIFICATION</scope>
</reference>
<proteinExistence type="inferred from homology"/>
<dbReference type="WBParaSite" id="PgR083X_g025_t01">
    <property type="protein sequence ID" value="PgR083X_g025_t01"/>
    <property type="gene ID" value="PgR083X_g025"/>
</dbReference>
<evidence type="ECO:0000256" key="1">
    <source>
        <dbReference type="ARBA" id="ARBA00001663"/>
    </source>
</evidence>
<name>A0A915C3P6_PARUN</name>
<evidence type="ECO:0000256" key="6">
    <source>
        <dbReference type="ARBA" id="ARBA00012161"/>
    </source>
</evidence>
<keyword evidence="8" id="KW-0433">Leucine-rich repeat</keyword>
<dbReference type="GO" id="GO:0005634">
    <property type="term" value="C:nucleus"/>
    <property type="evidence" value="ECO:0007669"/>
    <property type="project" value="UniProtKB-SubCell"/>
</dbReference>
<accession>A0A915C3P6</accession>
<evidence type="ECO:0000256" key="17">
    <source>
        <dbReference type="ARBA" id="ARBA00023242"/>
    </source>
</evidence>
<evidence type="ECO:0000256" key="15">
    <source>
        <dbReference type="ARBA" id="ARBA00023015"/>
    </source>
</evidence>
<evidence type="ECO:0000259" key="19">
    <source>
        <dbReference type="Pfam" id="PF03372"/>
    </source>
</evidence>
<feature type="region of interest" description="Disordered" evidence="18">
    <location>
        <begin position="748"/>
        <end position="767"/>
    </location>
</feature>
<dbReference type="FunFam" id="3.60.10.10:FF:000002">
    <property type="entry name" value="CCR4-NOT transcription complex subunit 6 like"/>
    <property type="match status" value="1"/>
</dbReference>
<evidence type="ECO:0000256" key="3">
    <source>
        <dbReference type="ARBA" id="ARBA00004123"/>
    </source>
</evidence>
<evidence type="ECO:0000256" key="18">
    <source>
        <dbReference type="SAM" id="MobiDB-lite"/>
    </source>
</evidence>
<evidence type="ECO:0000256" key="5">
    <source>
        <dbReference type="ARBA" id="ARBA00010774"/>
    </source>
</evidence>
<keyword evidence="11" id="KW-0677">Repeat</keyword>
<keyword evidence="16" id="KW-0804">Transcription</keyword>
<organism evidence="20 21">
    <name type="scientific">Parascaris univalens</name>
    <name type="common">Nematode worm</name>
    <dbReference type="NCBI Taxonomy" id="6257"/>
    <lineage>
        <taxon>Eukaryota</taxon>
        <taxon>Metazoa</taxon>
        <taxon>Ecdysozoa</taxon>
        <taxon>Nematoda</taxon>
        <taxon>Chromadorea</taxon>
        <taxon>Rhabditida</taxon>
        <taxon>Spirurina</taxon>
        <taxon>Ascaridomorpha</taxon>
        <taxon>Ascaridoidea</taxon>
        <taxon>Ascarididae</taxon>
        <taxon>Parascaris</taxon>
    </lineage>
</organism>
<comment type="subcellular location">
    <subcellularLocation>
        <location evidence="4">Cytoplasm</location>
    </subcellularLocation>
    <subcellularLocation>
        <location evidence="3">Nucleus</location>
    </subcellularLocation>
</comment>
<sequence>MNDSPKQTDYISGKPSATTIEQCVDECNDLEQRSTLGKRFARRAKRWAELQQRRQNSRTANGALHSQCFVPRSAYSNSLLTNSSSAFCRRQIRSVSNRDASDNHCLRSTFEPQVRHMCNAFMNSSQRTAQLVDQAADQIVNVELAAMGVGVIPFSDQAVELRNHQEHVCGQTRDGTFLDIIEDAAHASSDSSTSNKPRGSGILHSIPEEHYRYYTPGHASENYSVPFDQCFIMNVGSKQEAFISVYRLPAELHVYSNTWSSGKHAAVVRMDTCCSSSSSLSSLSSSRGSSSRAREECSSSSSDEDLLSWVASDLANVSIQCGDNAPCAAFDAELIGTRLNELREVFSSARSSFIQRTSEAIEENDCNEVNTLAPPDRQWVMIRHADPERPIATFTVLCYNVLCDKYASSNLYSYCPSWALNWEYRKAAILKEIRHYEADIITLQEVETEQFRSLFLPELEAIGYAGIFSPKSRAKTMSEEDRKYVDGCAIFWKYDKFEMDREHLIEFTQIAIKKAQTSEHMLNRVMPRDNIALCAVLRIKENVYSSRRMAMSPSDNVVGNPLVVCTAHIHWDPEFCDVKLIQCMMLVQEIGNLLEEISEKYRITPQQTPILICGDLNSLPDSGVFEFLSKGAIAKDHPDLKGFRDDPCLTRLSATDDPKVYTHALRLDSAVDVNALPFTNYTLEFKGVIDYIFSTPQSLARLGVLGPLDMTWVQANKIIGFPHPHIPSDHVPIMAQYAIIPTSHQRPQQSVHHYGSSHSSSFGAVGR</sequence>
<comment type="cofactor">
    <cofactor evidence="2">
        <name>Mg(2+)</name>
        <dbReference type="ChEBI" id="CHEBI:18420"/>
    </cofactor>
</comment>
<dbReference type="CDD" id="cd09097">
    <property type="entry name" value="Deadenylase_CCR4"/>
    <property type="match status" value="1"/>
</dbReference>
<dbReference type="GO" id="GO:0004535">
    <property type="term" value="F:poly(A)-specific ribonuclease activity"/>
    <property type="evidence" value="ECO:0007669"/>
    <property type="project" value="UniProtKB-EC"/>
</dbReference>
<dbReference type="PANTHER" id="PTHR12121">
    <property type="entry name" value="CARBON CATABOLITE REPRESSOR PROTEIN 4"/>
    <property type="match status" value="1"/>
</dbReference>
<evidence type="ECO:0000256" key="13">
    <source>
        <dbReference type="ARBA" id="ARBA00022839"/>
    </source>
</evidence>
<keyword evidence="14" id="KW-0460">Magnesium</keyword>
<protein>
    <recommendedName>
        <fullName evidence="6">poly(A)-specific ribonuclease</fullName>
        <ecNumber evidence="6">3.1.13.4</ecNumber>
    </recommendedName>
</protein>
<feature type="compositionally biased region" description="Low complexity" evidence="18">
    <location>
        <begin position="276"/>
        <end position="291"/>
    </location>
</feature>
<evidence type="ECO:0000256" key="14">
    <source>
        <dbReference type="ARBA" id="ARBA00022842"/>
    </source>
</evidence>
<feature type="region of interest" description="Disordered" evidence="18">
    <location>
        <begin position="276"/>
        <end position="297"/>
    </location>
</feature>
<dbReference type="InterPro" id="IPR005135">
    <property type="entry name" value="Endo/exonuclease/phosphatase"/>
</dbReference>
<keyword evidence="17" id="KW-0539">Nucleus</keyword>
<evidence type="ECO:0000256" key="11">
    <source>
        <dbReference type="ARBA" id="ARBA00022737"/>
    </source>
</evidence>
<evidence type="ECO:0000313" key="21">
    <source>
        <dbReference type="WBParaSite" id="PgR083X_g025_t01"/>
    </source>
</evidence>
<evidence type="ECO:0000256" key="2">
    <source>
        <dbReference type="ARBA" id="ARBA00001946"/>
    </source>
</evidence>
<keyword evidence="7" id="KW-0963">Cytoplasm</keyword>
<evidence type="ECO:0000256" key="12">
    <source>
        <dbReference type="ARBA" id="ARBA00022801"/>
    </source>
</evidence>
<evidence type="ECO:0000256" key="8">
    <source>
        <dbReference type="ARBA" id="ARBA00022614"/>
    </source>
</evidence>
<keyword evidence="12" id="KW-0378">Hydrolase</keyword>
<feature type="compositionally biased region" description="Low complexity" evidence="18">
    <location>
        <begin position="750"/>
        <end position="761"/>
    </location>
</feature>
<evidence type="ECO:0000256" key="4">
    <source>
        <dbReference type="ARBA" id="ARBA00004496"/>
    </source>
</evidence>
<keyword evidence="10" id="KW-0479">Metal-binding</keyword>
<dbReference type="GO" id="GO:0005737">
    <property type="term" value="C:cytoplasm"/>
    <property type="evidence" value="ECO:0007669"/>
    <property type="project" value="UniProtKB-SubCell"/>
</dbReference>
<evidence type="ECO:0000256" key="10">
    <source>
        <dbReference type="ARBA" id="ARBA00022723"/>
    </source>
</evidence>
<dbReference type="AlphaFoldDB" id="A0A915C3P6"/>
<keyword evidence="20" id="KW-1185">Reference proteome</keyword>